<organism evidence="1 2">
    <name type="scientific">Turicibacter bilis</name>
    <dbReference type="NCBI Taxonomy" id="2735723"/>
    <lineage>
        <taxon>Bacteria</taxon>
        <taxon>Bacillati</taxon>
        <taxon>Bacillota</taxon>
        <taxon>Erysipelotrichia</taxon>
        <taxon>Erysipelotrichales</taxon>
        <taxon>Turicibacteraceae</taxon>
        <taxon>Turicibacter</taxon>
    </lineage>
</organism>
<gene>
    <name evidence="1" type="ORF">J0J69_05870</name>
</gene>
<protein>
    <submittedName>
        <fullName evidence="1">Uncharacterized protein</fullName>
    </submittedName>
</protein>
<dbReference type="RefSeq" id="WP_212725777.1">
    <property type="nucleotide sequence ID" value="NZ_CP071249.1"/>
</dbReference>
<accession>A0ABY5JK10</accession>
<keyword evidence="2" id="KW-1185">Reference proteome</keyword>
<name>A0ABY5JK10_9FIRM</name>
<dbReference type="EMBL" id="CP071249">
    <property type="protein sequence ID" value="UUF07022.1"/>
    <property type="molecule type" value="Genomic_DNA"/>
</dbReference>
<evidence type="ECO:0000313" key="1">
    <source>
        <dbReference type="EMBL" id="UUF07022.1"/>
    </source>
</evidence>
<sequence>MIEALRDEGIISLSECDKNEKEHMKIVVKDSKTNLYYKIEQTEEEIKIELLTACYSYLLSI</sequence>
<reference evidence="1 2" key="1">
    <citation type="submission" date="2021-03" db="EMBL/GenBank/DDBJ databases">
        <title>Comparative Genomics and Metabolomics in the genus Turicibacter.</title>
        <authorList>
            <person name="Maki J."/>
            <person name="Looft T."/>
        </authorList>
    </citation>
    <scope>NUCLEOTIDE SEQUENCE [LARGE SCALE GENOMIC DNA]</scope>
    <source>
        <strain evidence="1 2">MMM721</strain>
    </source>
</reference>
<dbReference type="Proteomes" id="UP001058016">
    <property type="component" value="Chromosome"/>
</dbReference>
<proteinExistence type="predicted"/>
<evidence type="ECO:0000313" key="2">
    <source>
        <dbReference type="Proteomes" id="UP001058016"/>
    </source>
</evidence>